<feature type="transmembrane region" description="Helical" evidence="9">
    <location>
        <begin position="13"/>
        <end position="34"/>
    </location>
</feature>
<feature type="transmembrane region" description="Helical" evidence="9">
    <location>
        <begin position="250"/>
        <end position="271"/>
    </location>
</feature>
<dbReference type="InterPro" id="IPR017452">
    <property type="entry name" value="GPCR_Rhodpsn_7TM"/>
</dbReference>
<organism evidence="11 12">
    <name type="scientific">Adineta ricciae</name>
    <name type="common">Rotifer</name>
    <dbReference type="NCBI Taxonomy" id="249248"/>
    <lineage>
        <taxon>Eukaryota</taxon>
        <taxon>Metazoa</taxon>
        <taxon>Spiralia</taxon>
        <taxon>Gnathifera</taxon>
        <taxon>Rotifera</taxon>
        <taxon>Eurotatoria</taxon>
        <taxon>Bdelloidea</taxon>
        <taxon>Adinetida</taxon>
        <taxon>Adinetidae</taxon>
        <taxon>Adineta</taxon>
    </lineage>
</organism>
<accession>A0A813RAW0</accession>
<evidence type="ECO:0000256" key="2">
    <source>
        <dbReference type="ARBA" id="ARBA00022475"/>
    </source>
</evidence>
<dbReference type="InterPro" id="IPR000276">
    <property type="entry name" value="GPCR_Rhodpsn"/>
</dbReference>
<evidence type="ECO:0000256" key="9">
    <source>
        <dbReference type="SAM" id="Phobius"/>
    </source>
</evidence>
<evidence type="ECO:0000256" key="1">
    <source>
        <dbReference type="ARBA" id="ARBA00004651"/>
    </source>
</evidence>
<comment type="caution">
    <text evidence="11">The sequence shown here is derived from an EMBL/GenBank/DDBJ whole genome shotgun (WGS) entry which is preliminary data.</text>
</comment>
<evidence type="ECO:0000256" key="8">
    <source>
        <dbReference type="ARBA" id="ARBA00023224"/>
    </source>
</evidence>
<keyword evidence="5" id="KW-0297">G-protein coupled receptor</keyword>
<dbReference type="Proteomes" id="UP000663828">
    <property type="component" value="Unassembled WGS sequence"/>
</dbReference>
<keyword evidence="8" id="KW-0807">Transducer</keyword>
<dbReference type="PANTHER" id="PTHR24228">
    <property type="entry name" value="B2 BRADYKININ RECEPTOR/ANGIOTENSIN II RECEPTOR"/>
    <property type="match status" value="1"/>
</dbReference>
<gene>
    <name evidence="11" type="ORF">XAT740_LOCUS1831</name>
</gene>
<evidence type="ECO:0000313" key="11">
    <source>
        <dbReference type="EMBL" id="CAF0778380.1"/>
    </source>
</evidence>
<comment type="subcellular location">
    <subcellularLocation>
        <location evidence="1">Cell membrane</location>
        <topology evidence="1">Multi-pass membrane protein</topology>
    </subcellularLocation>
</comment>
<dbReference type="Pfam" id="PF00001">
    <property type="entry name" value="7tm_1"/>
    <property type="match status" value="1"/>
</dbReference>
<keyword evidence="6 9" id="KW-0472">Membrane</keyword>
<evidence type="ECO:0000259" key="10">
    <source>
        <dbReference type="PROSITE" id="PS50262"/>
    </source>
</evidence>
<keyword evidence="12" id="KW-1185">Reference proteome</keyword>
<evidence type="ECO:0000256" key="7">
    <source>
        <dbReference type="ARBA" id="ARBA00023170"/>
    </source>
</evidence>
<evidence type="ECO:0000256" key="6">
    <source>
        <dbReference type="ARBA" id="ARBA00023136"/>
    </source>
</evidence>
<keyword evidence="2" id="KW-1003">Cell membrane</keyword>
<name>A0A813RAW0_ADIRI</name>
<feature type="transmembrane region" description="Helical" evidence="9">
    <location>
        <begin position="221"/>
        <end position="244"/>
    </location>
</feature>
<keyword evidence="7" id="KW-0675">Receptor</keyword>
<keyword evidence="3 9" id="KW-0812">Transmembrane</keyword>
<dbReference type="Gene3D" id="1.20.1070.10">
    <property type="entry name" value="Rhodopsin 7-helix transmembrane proteins"/>
    <property type="match status" value="1"/>
</dbReference>
<evidence type="ECO:0000256" key="3">
    <source>
        <dbReference type="ARBA" id="ARBA00022692"/>
    </source>
</evidence>
<keyword evidence="4 9" id="KW-1133">Transmembrane helix</keyword>
<dbReference type="SUPFAM" id="SSF81321">
    <property type="entry name" value="Family A G protein-coupled receptor-like"/>
    <property type="match status" value="1"/>
</dbReference>
<dbReference type="GO" id="GO:0004930">
    <property type="term" value="F:G protein-coupled receptor activity"/>
    <property type="evidence" value="ECO:0007669"/>
    <property type="project" value="UniProtKB-KW"/>
</dbReference>
<evidence type="ECO:0000313" key="12">
    <source>
        <dbReference type="Proteomes" id="UP000663828"/>
    </source>
</evidence>
<dbReference type="AlphaFoldDB" id="A0A813RAW0"/>
<feature type="domain" description="G-protein coupled receptors family 1 profile" evidence="10">
    <location>
        <begin position="25"/>
        <end position="271"/>
    </location>
</feature>
<feature type="transmembrane region" description="Helical" evidence="9">
    <location>
        <begin position="166"/>
        <end position="189"/>
    </location>
</feature>
<dbReference type="PANTHER" id="PTHR24228:SF59">
    <property type="entry name" value="NEUROPEPTIDE RECEPTOR 15"/>
    <property type="match status" value="1"/>
</dbReference>
<reference evidence="11" key="1">
    <citation type="submission" date="2021-02" db="EMBL/GenBank/DDBJ databases">
        <authorList>
            <person name="Nowell W R."/>
        </authorList>
    </citation>
    <scope>NUCLEOTIDE SEQUENCE</scope>
</reference>
<evidence type="ECO:0000256" key="5">
    <source>
        <dbReference type="ARBA" id="ARBA00023040"/>
    </source>
</evidence>
<dbReference type="PROSITE" id="PS50262">
    <property type="entry name" value="G_PROTEIN_RECEP_F1_2"/>
    <property type="match status" value="1"/>
</dbReference>
<proteinExistence type="predicted"/>
<protein>
    <recommendedName>
        <fullName evidence="10">G-protein coupled receptors family 1 profile domain-containing protein</fullName>
    </recommendedName>
</protein>
<dbReference type="EMBL" id="CAJNOR010000059">
    <property type="protein sequence ID" value="CAF0778380.1"/>
    <property type="molecule type" value="Genomic_DNA"/>
</dbReference>
<evidence type="ECO:0000256" key="4">
    <source>
        <dbReference type="ARBA" id="ARBA00022989"/>
    </source>
</evidence>
<feature type="transmembrane region" description="Helical" evidence="9">
    <location>
        <begin position="88"/>
        <end position="107"/>
    </location>
</feature>
<dbReference type="GO" id="GO:0005886">
    <property type="term" value="C:plasma membrane"/>
    <property type="evidence" value="ECO:0007669"/>
    <property type="project" value="UniProtKB-SubCell"/>
</dbReference>
<feature type="transmembrane region" description="Helical" evidence="9">
    <location>
        <begin position="46"/>
        <end position="68"/>
    </location>
</feature>
<sequence length="299" mass="34668">MSIVESWFIPFDIVLVISTGFTGLSGVTFLLIIIFDKICHTVPMLLIANTSLTAVLFGFSMFSLAMFTLQSDLRQVQTHDVFCVVRSYIAYGACAIFNFSFALQAFYRYLLITHPNRLLYQSARFQLQLILLTWTYGFIVPIEFVARGEVVYSVDNQICQIPLEPSFSIIYMASCVYVFPIFITMIIYYKLIRYVKHMNARSTSVNTVLRARYELKMVRRIVIIILILLTLGLTYFIFVLMSFFTTLPKYHFRIAFMFLDVSMACVMLVVFKFTDHLRSFMKTRRNMEQGTVAVIWIGS</sequence>
<feature type="transmembrane region" description="Helical" evidence="9">
    <location>
        <begin position="127"/>
        <end position="146"/>
    </location>
</feature>